<proteinExistence type="predicted"/>
<gene>
    <name evidence="1" type="ORF">E2C01_101553</name>
</gene>
<dbReference type="EMBL" id="VSRR010147787">
    <property type="protein sequence ID" value="MPD05788.1"/>
    <property type="molecule type" value="Genomic_DNA"/>
</dbReference>
<dbReference type="AlphaFoldDB" id="A0A5B7KKA7"/>
<keyword evidence="2" id="KW-1185">Reference proteome</keyword>
<name>A0A5B7KKA7_PORTR</name>
<sequence>MPILPVLPVNVIRATLTLGTAVVDTNINVFRDIDGALLFWYDPRDLRIIHATYPHQISSVSCSSTASVDAEEQQIKEGL</sequence>
<protein>
    <submittedName>
        <fullName evidence="1">Uncharacterized protein</fullName>
    </submittedName>
</protein>
<reference evidence="1 2" key="1">
    <citation type="submission" date="2019-05" db="EMBL/GenBank/DDBJ databases">
        <title>Another draft genome of Portunus trituberculatus and its Hox gene families provides insights of decapod evolution.</title>
        <authorList>
            <person name="Jeong J.-H."/>
            <person name="Song I."/>
            <person name="Kim S."/>
            <person name="Choi T."/>
            <person name="Kim D."/>
            <person name="Ryu S."/>
            <person name="Kim W."/>
        </authorList>
    </citation>
    <scope>NUCLEOTIDE SEQUENCE [LARGE SCALE GENOMIC DNA]</scope>
    <source>
        <tissue evidence="1">Muscle</tissue>
    </source>
</reference>
<comment type="caution">
    <text evidence="1">The sequence shown here is derived from an EMBL/GenBank/DDBJ whole genome shotgun (WGS) entry which is preliminary data.</text>
</comment>
<organism evidence="1 2">
    <name type="scientific">Portunus trituberculatus</name>
    <name type="common">Swimming crab</name>
    <name type="synonym">Neptunus trituberculatus</name>
    <dbReference type="NCBI Taxonomy" id="210409"/>
    <lineage>
        <taxon>Eukaryota</taxon>
        <taxon>Metazoa</taxon>
        <taxon>Ecdysozoa</taxon>
        <taxon>Arthropoda</taxon>
        <taxon>Crustacea</taxon>
        <taxon>Multicrustacea</taxon>
        <taxon>Malacostraca</taxon>
        <taxon>Eumalacostraca</taxon>
        <taxon>Eucarida</taxon>
        <taxon>Decapoda</taxon>
        <taxon>Pleocyemata</taxon>
        <taxon>Brachyura</taxon>
        <taxon>Eubrachyura</taxon>
        <taxon>Portunoidea</taxon>
        <taxon>Portunidae</taxon>
        <taxon>Portuninae</taxon>
        <taxon>Portunus</taxon>
    </lineage>
</organism>
<evidence type="ECO:0000313" key="2">
    <source>
        <dbReference type="Proteomes" id="UP000324222"/>
    </source>
</evidence>
<accession>A0A5B7KKA7</accession>
<evidence type="ECO:0000313" key="1">
    <source>
        <dbReference type="EMBL" id="MPD05788.1"/>
    </source>
</evidence>
<dbReference type="Proteomes" id="UP000324222">
    <property type="component" value="Unassembled WGS sequence"/>
</dbReference>